<accession>A0A6M0SD30</accession>
<keyword evidence="1" id="KW-0472">Membrane</keyword>
<name>A0A6M0SD30_9CYAN</name>
<evidence type="ECO:0000313" key="3">
    <source>
        <dbReference type="Proteomes" id="UP000473574"/>
    </source>
</evidence>
<sequence length="162" mass="17649">MQTVIQFRFNSMLKIIIPLSIALVSSVTISERALSCYMETAEGRIDLSHMCGDGGSTTNAPVMPTAPPPQPEQPVLQSPVRVEPIATFQVQRINRETGEAYGIVRFSNEAPMGTVVRYWADVDGITRSFGSVVRERGHRNIGVEFQLPAGTSLNDIENEGAG</sequence>
<organism evidence="2 3">
    <name type="scientific">Adonisia turfae CCMR0082</name>
    <dbReference type="NCBI Taxonomy" id="2304604"/>
    <lineage>
        <taxon>Bacteria</taxon>
        <taxon>Bacillati</taxon>
        <taxon>Cyanobacteriota</taxon>
        <taxon>Adonisia</taxon>
        <taxon>Adonisia turfae</taxon>
    </lineage>
</organism>
<feature type="transmembrane region" description="Helical" evidence="1">
    <location>
        <begin position="12"/>
        <end position="29"/>
    </location>
</feature>
<dbReference type="Proteomes" id="UP000473574">
    <property type="component" value="Unassembled WGS sequence"/>
</dbReference>
<proteinExistence type="predicted"/>
<keyword evidence="1" id="KW-0812">Transmembrane</keyword>
<gene>
    <name evidence="2" type="ORF">D0962_22970</name>
</gene>
<reference evidence="2 3" key="1">
    <citation type="journal article" date="2020" name="Microb. Ecol.">
        <title>Ecogenomics of the Marine Benthic Filamentous Cyanobacterium Adonisia.</title>
        <authorList>
            <person name="Walter J.M."/>
            <person name="Coutinho F.H."/>
            <person name="Leomil L."/>
            <person name="Hargreaves P.I."/>
            <person name="Campeao M.E."/>
            <person name="Vieira V.V."/>
            <person name="Silva B.S."/>
            <person name="Fistarol G.O."/>
            <person name="Salomon P.S."/>
            <person name="Sawabe T."/>
            <person name="Mino S."/>
            <person name="Hosokawa M."/>
            <person name="Miyashita H."/>
            <person name="Maruyama F."/>
            <person name="van Verk M.C."/>
            <person name="Dutilh B.E."/>
            <person name="Thompson C.C."/>
            <person name="Thompson F.L."/>
        </authorList>
    </citation>
    <scope>NUCLEOTIDE SEQUENCE [LARGE SCALE GENOMIC DNA]</scope>
    <source>
        <strain evidence="2 3">CCMR0082</strain>
    </source>
</reference>
<comment type="caution">
    <text evidence="2">The sequence shown here is derived from an EMBL/GenBank/DDBJ whole genome shotgun (WGS) entry which is preliminary data.</text>
</comment>
<dbReference type="AlphaFoldDB" id="A0A6M0SD30"/>
<dbReference type="EMBL" id="QZCE01000002">
    <property type="protein sequence ID" value="NEZ65582.1"/>
    <property type="molecule type" value="Genomic_DNA"/>
</dbReference>
<protein>
    <submittedName>
        <fullName evidence="2">Uncharacterized protein</fullName>
    </submittedName>
</protein>
<keyword evidence="1" id="KW-1133">Transmembrane helix</keyword>
<evidence type="ECO:0000313" key="2">
    <source>
        <dbReference type="EMBL" id="NEZ65582.1"/>
    </source>
</evidence>
<evidence type="ECO:0000256" key="1">
    <source>
        <dbReference type="SAM" id="Phobius"/>
    </source>
</evidence>